<organism evidence="3 4">
    <name type="scientific">Lederbergia citri</name>
    <dbReference type="NCBI Taxonomy" id="2833580"/>
    <lineage>
        <taxon>Bacteria</taxon>
        <taxon>Bacillati</taxon>
        <taxon>Bacillota</taxon>
        <taxon>Bacilli</taxon>
        <taxon>Bacillales</taxon>
        <taxon>Bacillaceae</taxon>
        <taxon>Lederbergia</taxon>
    </lineage>
</organism>
<dbReference type="Proteomes" id="UP000681414">
    <property type="component" value="Unassembled WGS sequence"/>
</dbReference>
<comment type="similarity">
    <text evidence="1">Belongs to the aspartate/glutamate racemases family.</text>
</comment>
<dbReference type="PANTHER" id="PTHR21198">
    <property type="entry name" value="GLUTAMATE RACEMASE"/>
    <property type="match status" value="1"/>
</dbReference>
<name>A0A942TAS6_9BACI</name>
<dbReference type="InterPro" id="IPR033134">
    <property type="entry name" value="Asp/Glu_racemase_AS_2"/>
</dbReference>
<dbReference type="EC" id="5.1.1.-" evidence="3"/>
<evidence type="ECO:0000313" key="3">
    <source>
        <dbReference type="EMBL" id="MBS4194295.1"/>
    </source>
</evidence>
<dbReference type="PROSITE" id="PS00924">
    <property type="entry name" value="ASP_GLU_RACEMASE_2"/>
    <property type="match status" value="1"/>
</dbReference>
<dbReference type="InterPro" id="IPR004380">
    <property type="entry name" value="Asp_race"/>
</dbReference>
<accession>A0A942TAS6</accession>
<evidence type="ECO:0000256" key="2">
    <source>
        <dbReference type="ARBA" id="ARBA00023235"/>
    </source>
</evidence>
<dbReference type="Pfam" id="PF01177">
    <property type="entry name" value="Asp_Glu_race"/>
    <property type="match status" value="1"/>
</dbReference>
<evidence type="ECO:0000313" key="4">
    <source>
        <dbReference type="Proteomes" id="UP000681414"/>
    </source>
</evidence>
<protein>
    <submittedName>
        <fullName evidence="3">Amino acid racemase</fullName>
        <ecNumber evidence="3">5.1.1.-</ecNumber>
    </submittedName>
</protein>
<dbReference type="PANTHER" id="PTHR21198:SF7">
    <property type="entry name" value="ASPARTATE-GLUTAMATE RACEMASE FAMILY"/>
    <property type="match status" value="1"/>
</dbReference>
<evidence type="ECO:0000256" key="1">
    <source>
        <dbReference type="ARBA" id="ARBA00007847"/>
    </source>
</evidence>
<dbReference type="InterPro" id="IPR015942">
    <property type="entry name" value="Asp/Glu/hydantoin_racemase"/>
</dbReference>
<reference evidence="3 4" key="1">
    <citation type="submission" date="2021-05" db="EMBL/GenBank/DDBJ databases">
        <title>Novel Bacillus species.</title>
        <authorList>
            <person name="Liu G."/>
        </authorList>
    </citation>
    <scope>NUCLEOTIDE SEQUENCE [LARGE SCALE GENOMIC DNA]</scope>
    <source>
        <strain evidence="4">FJAT-49780</strain>
    </source>
</reference>
<dbReference type="SUPFAM" id="SSF53681">
    <property type="entry name" value="Aspartate/glutamate racemase"/>
    <property type="match status" value="2"/>
</dbReference>
<dbReference type="Gene3D" id="3.40.50.1860">
    <property type="match status" value="2"/>
</dbReference>
<dbReference type="NCBIfam" id="TIGR00035">
    <property type="entry name" value="asp_race"/>
    <property type="match status" value="1"/>
</dbReference>
<keyword evidence="2 3" id="KW-0413">Isomerase</keyword>
<comment type="caution">
    <text evidence="3">The sequence shown here is derived from an EMBL/GenBank/DDBJ whole genome shotgun (WGS) entry which is preliminary data.</text>
</comment>
<dbReference type="RefSeq" id="WP_213123492.1">
    <property type="nucleotide sequence ID" value="NZ_JAGYPG010000001.1"/>
</dbReference>
<proteinExistence type="inferred from homology"/>
<dbReference type="EMBL" id="JAGYPG010000001">
    <property type="protein sequence ID" value="MBS4194295.1"/>
    <property type="molecule type" value="Genomic_DNA"/>
</dbReference>
<keyword evidence="4" id="KW-1185">Reference proteome</keyword>
<gene>
    <name evidence="3" type="ORF">KHA97_04290</name>
</gene>
<dbReference type="InterPro" id="IPR001920">
    <property type="entry name" value="Asp/Glu_race"/>
</dbReference>
<dbReference type="GO" id="GO:0047661">
    <property type="term" value="F:amino-acid racemase activity"/>
    <property type="evidence" value="ECO:0007669"/>
    <property type="project" value="InterPro"/>
</dbReference>
<dbReference type="AlphaFoldDB" id="A0A942TAS6"/>
<sequence length="231" mass="26325">MKKLGMVGGLGPESTVDYYQTIITKYQERIGSKEVLPELFINSINMYQVFQFIDQSDLEGLADYLVEAVQKLEQVGSDFAIISANTPHIVFNQVQNRVQIPLYSIVEETYKKARELGLDKIGLIGTKFTMEHSFFKTAFTSQGIEIVVPTASEQQYIHKKIVEELENGIVNKTTKKSYLDIIKEMVQRDQIQGVILGCTELPMIIKKEDLDIPQLNTTEIHIDRILDLMFS</sequence>